<keyword evidence="7" id="KW-1185">Reference proteome</keyword>
<dbReference type="RefSeq" id="WP_106180652.1">
    <property type="nucleotide sequence ID" value="NZ_PVNH01000009.1"/>
</dbReference>
<evidence type="ECO:0000256" key="4">
    <source>
        <dbReference type="PIRSR" id="PIRSR601613-1"/>
    </source>
</evidence>
<dbReference type="Gene3D" id="3.90.660.10">
    <property type="match status" value="2"/>
</dbReference>
<evidence type="ECO:0000256" key="3">
    <source>
        <dbReference type="ARBA" id="ARBA00023002"/>
    </source>
</evidence>
<protein>
    <submittedName>
        <fullName evidence="6">Monoamine oxidase</fullName>
    </submittedName>
</protein>
<name>A0A2T0LQA3_9PSEU</name>
<evidence type="ECO:0000313" key="7">
    <source>
        <dbReference type="Proteomes" id="UP000238362"/>
    </source>
</evidence>
<comment type="caution">
    <text evidence="6">The sequence shown here is derived from an EMBL/GenBank/DDBJ whole genome shotgun (WGS) entry which is preliminary data.</text>
</comment>
<dbReference type="AlphaFoldDB" id="A0A2T0LQA3"/>
<comment type="similarity">
    <text evidence="2">Belongs to the flavin monoamine oxidase family.</text>
</comment>
<proteinExistence type="inferred from homology"/>
<dbReference type="PANTHER" id="PTHR43563:SF14">
    <property type="entry name" value="AMINE OXIDASE"/>
    <property type="match status" value="1"/>
</dbReference>
<reference evidence="6 7" key="1">
    <citation type="submission" date="2018-03" db="EMBL/GenBank/DDBJ databases">
        <title>Genomic Encyclopedia of Type Strains, Phase III (KMG-III): the genomes of soil and plant-associated and newly described type strains.</title>
        <authorList>
            <person name="Whitman W."/>
        </authorList>
    </citation>
    <scope>NUCLEOTIDE SEQUENCE [LARGE SCALE GENOMIC DNA]</scope>
    <source>
        <strain evidence="6 7">CGMCC 4.7125</strain>
    </source>
</reference>
<organism evidence="6 7">
    <name type="scientific">Prauserella shujinwangii</name>
    <dbReference type="NCBI Taxonomy" id="1453103"/>
    <lineage>
        <taxon>Bacteria</taxon>
        <taxon>Bacillati</taxon>
        <taxon>Actinomycetota</taxon>
        <taxon>Actinomycetes</taxon>
        <taxon>Pseudonocardiales</taxon>
        <taxon>Pseudonocardiaceae</taxon>
        <taxon>Prauserella</taxon>
    </lineage>
</organism>
<dbReference type="Pfam" id="PF01593">
    <property type="entry name" value="Amino_oxidase"/>
    <property type="match status" value="2"/>
</dbReference>
<dbReference type="GO" id="GO:0016491">
    <property type="term" value="F:oxidoreductase activity"/>
    <property type="evidence" value="ECO:0007669"/>
    <property type="project" value="UniProtKB-KW"/>
</dbReference>
<dbReference type="InterPro" id="IPR036188">
    <property type="entry name" value="FAD/NAD-bd_sf"/>
</dbReference>
<dbReference type="SUPFAM" id="SSF51905">
    <property type="entry name" value="FAD/NAD(P)-binding domain"/>
    <property type="match status" value="1"/>
</dbReference>
<dbReference type="InterPro" id="IPR001613">
    <property type="entry name" value="Flavin_amine_oxidase"/>
</dbReference>
<feature type="binding site" evidence="4">
    <location>
        <position position="394"/>
    </location>
    <ligand>
        <name>FAD</name>
        <dbReference type="ChEBI" id="CHEBI:57692"/>
    </ligand>
</feature>
<dbReference type="EMBL" id="PVNH01000009">
    <property type="protein sequence ID" value="PRX45442.1"/>
    <property type="molecule type" value="Genomic_DNA"/>
</dbReference>
<feature type="binding site" evidence="4">
    <location>
        <position position="230"/>
    </location>
    <ligand>
        <name>FAD</name>
        <dbReference type="ChEBI" id="CHEBI:57692"/>
    </ligand>
</feature>
<dbReference type="InterPro" id="IPR002937">
    <property type="entry name" value="Amino_oxidase"/>
</dbReference>
<feature type="domain" description="Amine oxidase" evidence="5">
    <location>
        <begin position="14"/>
        <end position="293"/>
    </location>
</feature>
<dbReference type="Proteomes" id="UP000238362">
    <property type="component" value="Unassembled WGS sequence"/>
</dbReference>
<dbReference type="Gene3D" id="1.10.405.10">
    <property type="entry name" value="Guanine Nucleotide Dissociation Inhibitor, domain 1"/>
    <property type="match status" value="1"/>
</dbReference>
<dbReference type="InterPro" id="IPR050703">
    <property type="entry name" value="Flavin_MAO"/>
</dbReference>
<gene>
    <name evidence="6" type="ORF">B0I33_109105</name>
</gene>
<keyword evidence="3" id="KW-0560">Oxidoreductase</keyword>
<accession>A0A2T0LQA3</accession>
<sequence>MRHRCDVVVVGSGLAGLAAADLLTRHGADVRVLEAGQRLGGRVRGVPAGGGATVDTGAEFVGPRHSRLRALLAATGLRTVPSGLGRAPARWRLPERDRVSWLPPLPAGELRALARACWALRGQALGLDPGAPWRSPAAARLDGCDMAGWLTAHGVGPGGLAVAEAVLGGFATVPIRDLSAAHVAWWIAASGGLLAAVRSGQDQVITGGAYQLPRRLAGGLRHPVRLDCPVTDVVEHSRGVEVRAEGEVWAATAAIVTVPPPALRRLTIEPGPPADWSGAVRGLGFGRAVKIAAVASVPPPVPYRSVLGGGPLRIAWRRGRVLAGIATGGAATAEDLAGSFGLHVTDLAAVVTTDWTGERAIGGSYLACRPGDLVHRLPALRAASTRRIRFAGAEHSAFPNSMEGAVRSGQAAALACSESLTVTDPGHRGKETTS</sequence>
<evidence type="ECO:0000259" key="5">
    <source>
        <dbReference type="Pfam" id="PF01593"/>
    </source>
</evidence>
<evidence type="ECO:0000256" key="2">
    <source>
        <dbReference type="ARBA" id="ARBA00005995"/>
    </source>
</evidence>
<dbReference type="PANTHER" id="PTHR43563">
    <property type="entry name" value="AMINE OXIDASE"/>
    <property type="match status" value="1"/>
</dbReference>
<feature type="domain" description="Amine oxidase" evidence="5">
    <location>
        <begin position="334"/>
        <end position="413"/>
    </location>
</feature>
<comment type="cofactor">
    <cofactor evidence="1">
        <name>FAD</name>
        <dbReference type="ChEBI" id="CHEBI:57692"/>
    </cofactor>
</comment>
<feature type="binding site" evidence="4">
    <location>
        <begin position="34"/>
        <end position="35"/>
    </location>
    <ligand>
        <name>FAD</name>
        <dbReference type="ChEBI" id="CHEBI:57692"/>
    </ligand>
</feature>
<evidence type="ECO:0000256" key="1">
    <source>
        <dbReference type="ARBA" id="ARBA00001974"/>
    </source>
</evidence>
<dbReference type="Gene3D" id="3.50.50.60">
    <property type="entry name" value="FAD/NAD(P)-binding domain"/>
    <property type="match status" value="2"/>
</dbReference>
<evidence type="ECO:0000313" key="6">
    <source>
        <dbReference type="EMBL" id="PRX45442.1"/>
    </source>
</evidence>
<dbReference type="PRINTS" id="PR00757">
    <property type="entry name" value="AMINEOXDASEF"/>
</dbReference>